<dbReference type="InterPro" id="IPR036279">
    <property type="entry name" value="5-3_exonuclease_C_sf"/>
</dbReference>
<evidence type="ECO:0000313" key="7">
    <source>
        <dbReference type="Proteomes" id="UP001178507"/>
    </source>
</evidence>
<dbReference type="SMART" id="SM00484">
    <property type="entry name" value="XPGI"/>
    <property type="match status" value="1"/>
</dbReference>
<dbReference type="GO" id="GO:0051082">
    <property type="term" value="F:unfolded protein binding"/>
    <property type="evidence" value="ECO:0007669"/>
    <property type="project" value="TreeGrafter"/>
</dbReference>
<dbReference type="SMART" id="SM00220">
    <property type="entry name" value="S_TKc"/>
    <property type="match status" value="1"/>
</dbReference>
<evidence type="ECO:0000256" key="2">
    <source>
        <dbReference type="ARBA" id="ARBA00022840"/>
    </source>
</evidence>
<sequence>MACLEGCCLRLESGTVTLGRRLGHGATSVVHAAQLTPSPKTSAAVVAKVGVTPGPFLANEAKMLQAAAGHKNIIQLISLLSVDLTDPSSNLRDLAPLGAVQAEESLQLLILERCQCSLANFCQHIPSERYSAWVMRSVLDGLVHLHSLNIVHRDIKDANIMIAYSGDRVAIADLGLAGRIPEGQTSIEWHCGTQGFAAPEVLQQRSGGKASDVFSLGVVLFLMLTGSHPFLEDTKLETMMATLHRQLPCEPAGLLKKSSQEACAMLQLMLCRDFQTRPCAAALLEHAWFSKEAGHGHAHTILPTGQSPSPALESLRAERQKARKPELLKKAVTQTDSRAREKKLWRRARDAFASFQELLHSMGLPVVEAESEAEATCAQLCREGQVYAAVTEDMDVLTFGAPRQVKNLFDVEGSRTRQPKPAREVDLSLVQDALSYTQEQFIEFCILCGCDYLPHLPRIGPKTAAQLLQREGSLDAAVAACRAGKGPKGCTIPEDWDWVAAKRIFQKGAELPELSVVATSAADCEKLRSLLVEKHQFNPSRVGNMVDRLWKVRQPGGPVLQRRLDSFFQSSPKRPRREKCTSAPKEPIDVEKWRCPQCTFENDSLPFCEMCEKPRPAQPNASERLRPSSVCIDLD</sequence>
<evidence type="ECO:0000256" key="4">
    <source>
        <dbReference type="SAM" id="MobiDB-lite"/>
    </source>
</evidence>
<dbReference type="GO" id="GO:0036498">
    <property type="term" value="P:IRE1-mediated unfolded protein response"/>
    <property type="evidence" value="ECO:0007669"/>
    <property type="project" value="TreeGrafter"/>
</dbReference>
<dbReference type="PROSITE" id="PS00107">
    <property type="entry name" value="PROTEIN_KINASE_ATP"/>
    <property type="match status" value="1"/>
</dbReference>
<dbReference type="InterPro" id="IPR017441">
    <property type="entry name" value="Protein_kinase_ATP_BS"/>
</dbReference>
<dbReference type="GO" id="GO:0005524">
    <property type="term" value="F:ATP binding"/>
    <property type="evidence" value="ECO:0007669"/>
    <property type="project" value="UniProtKB-UniRule"/>
</dbReference>
<dbReference type="Gene3D" id="3.40.50.1010">
    <property type="entry name" value="5'-nuclease"/>
    <property type="match status" value="1"/>
</dbReference>
<reference evidence="6" key="1">
    <citation type="submission" date="2023-08" db="EMBL/GenBank/DDBJ databases">
        <authorList>
            <person name="Chen Y."/>
            <person name="Shah S."/>
            <person name="Dougan E. K."/>
            <person name="Thang M."/>
            <person name="Chan C."/>
        </authorList>
    </citation>
    <scope>NUCLEOTIDE SEQUENCE</scope>
</reference>
<dbReference type="Pfam" id="PF00069">
    <property type="entry name" value="Pkinase"/>
    <property type="match status" value="1"/>
</dbReference>
<keyword evidence="2 3" id="KW-0067">ATP-binding</keyword>
<dbReference type="SMART" id="SM00279">
    <property type="entry name" value="HhH2"/>
    <property type="match status" value="1"/>
</dbReference>
<dbReference type="AlphaFoldDB" id="A0AA36I6X3"/>
<dbReference type="InterPro" id="IPR000719">
    <property type="entry name" value="Prot_kinase_dom"/>
</dbReference>
<dbReference type="InterPro" id="IPR008271">
    <property type="entry name" value="Ser/Thr_kinase_AS"/>
</dbReference>
<dbReference type="Pfam" id="PF00867">
    <property type="entry name" value="XPG_I"/>
    <property type="match status" value="1"/>
</dbReference>
<dbReference type="InterPro" id="IPR006084">
    <property type="entry name" value="XPG/Rad2"/>
</dbReference>
<dbReference type="Gene3D" id="1.10.150.20">
    <property type="entry name" value="5' to 3' exonuclease, C-terminal subdomain"/>
    <property type="match status" value="1"/>
</dbReference>
<feature type="domain" description="Protein kinase" evidence="5">
    <location>
        <begin position="16"/>
        <end position="289"/>
    </location>
</feature>
<dbReference type="InterPro" id="IPR006086">
    <property type="entry name" value="XPG-I_dom"/>
</dbReference>
<dbReference type="InterPro" id="IPR029060">
    <property type="entry name" value="PIN-like_dom_sf"/>
</dbReference>
<protein>
    <recommendedName>
        <fullName evidence="5">Protein kinase domain-containing protein</fullName>
    </recommendedName>
</protein>
<dbReference type="SUPFAM" id="SSF56112">
    <property type="entry name" value="Protein kinase-like (PK-like)"/>
    <property type="match status" value="1"/>
</dbReference>
<feature type="region of interest" description="Disordered" evidence="4">
    <location>
        <begin position="613"/>
        <end position="635"/>
    </location>
</feature>
<evidence type="ECO:0000313" key="6">
    <source>
        <dbReference type="EMBL" id="CAJ1381235.1"/>
    </source>
</evidence>
<evidence type="ECO:0000256" key="3">
    <source>
        <dbReference type="PROSITE-ProRule" id="PRU10141"/>
    </source>
</evidence>
<dbReference type="Gene3D" id="2.30.30.380">
    <property type="entry name" value="Zn-finger domain of Sec23/24"/>
    <property type="match status" value="1"/>
</dbReference>
<dbReference type="InterPro" id="IPR036443">
    <property type="entry name" value="Znf_RanBP2_sf"/>
</dbReference>
<dbReference type="InterPro" id="IPR011009">
    <property type="entry name" value="Kinase-like_dom_sf"/>
</dbReference>
<keyword evidence="1 3" id="KW-0547">Nucleotide-binding</keyword>
<evidence type="ECO:0000256" key="1">
    <source>
        <dbReference type="ARBA" id="ARBA00022741"/>
    </source>
</evidence>
<dbReference type="SUPFAM" id="SSF90209">
    <property type="entry name" value="Ran binding protein zinc finger-like"/>
    <property type="match status" value="1"/>
</dbReference>
<dbReference type="SUPFAM" id="SSF47807">
    <property type="entry name" value="5' to 3' exonuclease, C-terminal subdomain"/>
    <property type="match status" value="1"/>
</dbReference>
<comment type="caution">
    <text evidence="6">The sequence shown here is derived from an EMBL/GenBank/DDBJ whole genome shotgun (WGS) entry which is preliminary data.</text>
</comment>
<gene>
    <name evidence="6" type="ORF">EVOR1521_LOCUS8982</name>
</gene>
<name>A0AA36I6X3_9DINO</name>
<dbReference type="GO" id="GO:0004521">
    <property type="term" value="F:RNA endonuclease activity"/>
    <property type="evidence" value="ECO:0007669"/>
    <property type="project" value="InterPro"/>
</dbReference>
<dbReference type="GO" id="GO:0003677">
    <property type="term" value="F:DNA binding"/>
    <property type="evidence" value="ECO:0007669"/>
    <property type="project" value="InterPro"/>
</dbReference>
<feature type="binding site" evidence="3">
    <location>
        <position position="48"/>
    </location>
    <ligand>
        <name>ATP</name>
        <dbReference type="ChEBI" id="CHEBI:30616"/>
    </ligand>
</feature>
<dbReference type="PANTHER" id="PTHR13954">
    <property type="entry name" value="IRE1-RELATED"/>
    <property type="match status" value="1"/>
</dbReference>
<dbReference type="SUPFAM" id="SSF88723">
    <property type="entry name" value="PIN domain-like"/>
    <property type="match status" value="1"/>
</dbReference>
<organism evidence="6 7">
    <name type="scientific">Effrenium voratum</name>
    <dbReference type="NCBI Taxonomy" id="2562239"/>
    <lineage>
        <taxon>Eukaryota</taxon>
        <taxon>Sar</taxon>
        <taxon>Alveolata</taxon>
        <taxon>Dinophyceae</taxon>
        <taxon>Suessiales</taxon>
        <taxon>Symbiodiniaceae</taxon>
        <taxon>Effrenium</taxon>
    </lineage>
</organism>
<proteinExistence type="predicted"/>
<dbReference type="Proteomes" id="UP001178507">
    <property type="component" value="Unassembled WGS sequence"/>
</dbReference>
<dbReference type="InterPro" id="IPR045133">
    <property type="entry name" value="IRE1/2-like"/>
</dbReference>
<accession>A0AA36I6X3</accession>
<dbReference type="EMBL" id="CAUJNA010000791">
    <property type="protein sequence ID" value="CAJ1381235.1"/>
    <property type="molecule type" value="Genomic_DNA"/>
</dbReference>
<dbReference type="CDD" id="cd09901">
    <property type="entry name" value="H3TH_FEN1-like"/>
    <property type="match status" value="1"/>
</dbReference>
<dbReference type="GO" id="GO:1990604">
    <property type="term" value="C:IRE1-TRAF2-ASK1 complex"/>
    <property type="evidence" value="ECO:0007669"/>
    <property type="project" value="TreeGrafter"/>
</dbReference>
<dbReference type="PRINTS" id="PR00853">
    <property type="entry name" value="XPGRADSUPER"/>
</dbReference>
<dbReference type="PANTHER" id="PTHR13954:SF6">
    <property type="entry name" value="NON-SPECIFIC SERINE_THREONINE PROTEIN KINASE"/>
    <property type="match status" value="1"/>
</dbReference>
<evidence type="ECO:0000259" key="5">
    <source>
        <dbReference type="PROSITE" id="PS50011"/>
    </source>
</evidence>
<dbReference type="InterPro" id="IPR008918">
    <property type="entry name" value="HhH2"/>
</dbReference>
<keyword evidence="7" id="KW-1185">Reference proteome</keyword>
<dbReference type="PROSITE" id="PS50011">
    <property type="entry name" value="PROTEIN_KINASE_DOM"/>
    <property type="match status" value="1"/>
</dbReference>
<dbReference type="GO" id="GO:0004674">
    <property type="term" value="F:protein serine/threonine kinase activity"/>
    <property type="evidence" value="ECO:0007669"/>
    <property type="project" value="InterPro"/>
</dbReference>
<dbReference type="PROSITE" id="PS00108">
    <property type="entry name" value="PROTEIN_KINASE_ST"/>
    <property type="match status" value="1"/>
</dbReference>
<dbReference type="Gene3D" id="1.10.510.10">
    <property type="entry name" value="Transferase(Phosphotransferase) domain 1"/>
    <property type="match status" value="1"/>
</dbReference>